<dbReference type="GO" id="GO:1990610">
    <property type="term" value="F:acetolactate synthase regulator activity"/>
    <property type="evidence" value="ECO:0007669"/>
    <property type="project" value="InterPro"/>
</dbReference>
<evidence type="ECO:0000256" key="3">
    <source>
        <dbReference type="ARBA" id="ARBA00006341"/>
    </source>
</evidence>
<dbReference type="UniPathway" id="UPA00049">
    <property type="reaction ID" value="UER00059"/>
</dbReference>
<dbReference type="Pfam" id="PF22629">
    <property type="entry name" value="ACT_AHAS_ss"/>
    <property type="match status" value="1"/>
</dbReference>
<gene>
    <name evidence="7" type="ORF">MNBD_GAMMA21-347</name>
</gene>
<dbReference type="EMBL" id="UOFR01000010">
    <property type="protein sequence ID" value="VAW91344.1"/>
    <property type="molecule type" value="Genomic_DNA"/>
</dbReference>
<dbReference type="PANTHER" id="PTHR30239:SF0">
    <property type="entry name" value="ACETOLACTATE SYNTHASE SMALL SUBUNIT 1, CHLOROPLASTIC"/>
    <property type="match status" value="1"/>
</dbReference>
<dbReference type="Pfam" id="PF10369">
    <property type="entry name" value="ALS_ss_C"/>
    <property type="match status" value="1"/>
</dbReference>
<dbReference type="Gene3D" id="3.30.70.260">
    <property type="match status" value="1"/>
</dbReference>
<protein>
    <submittedName>
        <fullName evidence="7">Acetolactate synthase small subunit</fullName>
        <ecNumber evidence="7">2.2.1.6</ecNumber>
    </submittedName>
</protein>
<feature type="domain" description="ACT" evidence="6">
    <location>
        <begin position="4"/>
        <end position="78"/>
    </location>
</feature>
<dbReference type="InterPro" id="IPR027271">
    <property type="entry name" value="Acetolactate_synth/TF_NikR_C"/>
</dbReference>
<keyword evidence="7" id="KW-0808">Transferase</keyword>
<dbReference type="SUPFAM" id="SSF55021">
    <property type="entry name" value="ACT-like"/>
    <property type="match status" value="2"/>
</dbReference>
<dbReference type="UniPathway" id="UPA00047">
    <property type="reaction ID" value="UER00055"/>
</dbReference>
<dbReference type="AlphaFoldDB" id="A0A3B1AC11"/>
<dbReference type="GO" id="GO:0009097">
    <property type="term" value="P:isoleucine biosynthetic process"/>
    <property type="evidence" value="ECO:0007669"/>
    <property type="project" value="UniProtKB-UniPathway"/>
</dbReference>
<dbReference type="NCBIfam" id="NF008864">
    <property type="entry name" value="PRK11895.1"/>
    <property type="match status" value="1"/>
</dbReference>
<keyword evidence="5" id="KW-0100">Branched-chain amino acid biosynthesis</keyword>
<name>A0A3B1AC11_9ZZZZ</name>
<accession>A0A3B1AC11</accession>
<dbReference type="EC" id="2.2.1.6" evidence="7"/>
<dbReference type="GO" id="GO:0009099">
    <property type="term" value="P:L-valine biosynthetic process"/>
    <property type="evidence" value="ECO:0007669"/>
    <property type="project" value="UniProtKB-UniPathway"/>
</dbReference>
<dbReference type="InterPro" id="IPR045865">
    <property type="entry name" value="ACT-like_dom_sf"/>
</dbReference>
<dbReference type="FunFam" id="3.30.70.260:FF:000001">
    <property type="entry name" value="Acetolactate synthase, small subunit"/>
    <property type="match status" value="1"/>
</dbReference>
<dbReference type="GO" id="GO:0005829">
    <property type="term" value="C:cytosol"/>
    <property type="evidence" value="ECO:0007669"/>
    <property type="project" value="TreeGrafter"/>
</dbReference>
<dbReference type="InterPro" id="IPR002912">
    <property type="entry name" value="ACT_dom"/>
</dbReference>
<proteinExistence type="inferred from homology"/>
<comment type="similarity">
    <text evidence="3">Belongs to the acetolactate synthase small subunit family.</text>
</comment>
<dbReference type="InterPro" id="IPR054480">
    <property type="entry name" value="AHAS_small-like_ACT"/>
</dbReference>
<dbReference type="GO" id="GO:0003984">
    <property type="term" value="F:acetolactate synthase activity"/>
    <property type="evidence" value="ECO:0007669"/>
    <property type="project" value="UniProtKB-EC"/>
</dbReference>
<dbReference type="CDD" id="cd04878">
    <property type="entry name" value="ACT_AHAS"/>
    <property type="match status" value="1"/>
</dbReference>
<evidence type="ECO:0000313" key="7">
    <source>
        <dbReference type="EMBL" id="VAW91344.1"/>
    </source>
</evidence>
<evidence type="ECO:0000256" key="5">
    <source>
        <dbReference type="ARBA" id="ARBA00023304"/>
    </source>
</evidence>
<comment type="pathway">
    <text evidence="2">Amino-acid biosynthesis; L-valine biosynthesis; L-valine from pyruvate: step 1/4.</text>
</comment>
<evidence type="ECO:0000256" key="1">
    <source>
        <dbReference type="ARBA" id="ARBA00004974"/>
    </source>
</evidence>
<dbReference type="InterPro" id="IPR019455">
    <property type="entry name" value="Acetolactate_synth_ssu_C"/>
</dbReference>
<evidence type="ECO:0000259" key="6">
    <source>
        <dbReference type="PROSITE" id="PS51671"/>
    </source>
</evidence>
<comment type="pathway">
    <text evidence="1">Amino-acid biosynthesis; L-isoleucine biosynthesis; L-isoleucine from 2-oxobutanoate: step 1/4.</text>
</comment>
<sequence>MRHIISMLMENEAGALSRVAGLFSARGYNIESLTVAPTEDESLSRMTIVTTGSDQIVEQITKQLNKLIDVVKLADITEGQHIERELMLIKLSVVTPEVRDEVKRQIDIFRGRIIDVSETTYVLELTGTAEKLDAYIDAIDDKIILETVRSGVSGISRGEKSLDLTV</sequence>
<reference evidence="7" key="1">
    <citation type="submission" date="2018-06" db="EMBL/GenBank/DDBJ databases">
        <authorList>
            <person name="Zhirakovskaya E."/>
        </authorList>
    </citation>
    <scope>NUCLEOTIDE SEQUENCE</scope>
</reference>
<evidence type="ECO:0000256" key="4">
    <source>
        <dbReference type="ARBA" id="ARBA00022605"/>
    </source>
</evidence>
<organism evidence="7">
    <name type="scientific">hydrothermal vent metagenome</name>
    <dbReference type="NCBI Taxonomy" id="652676"/>
    <lineage>
        <taxon>unclassified sequences</taxon>
        <taxon>metagenomes</taxon>
        <taxon>ecological metagenomes</taxon>
    </lineage>
</organism>
<dbReference type="PANTHER" id="PTHR30239">
    <property type="entry name" value="ACETOLACTATE SYNTHASE SMALL SUBUNIT"/>
    <property type="match status" value="1"/>
</dbReference>
<evidence type="ECO:0000256" key="2">
    <source>
        <dbReference type="ARBA" id="ARBA00005025"/>
    </source>
</evidence>
<dbReference type="NCBIfam" id="TIGR00119">
    <property type="entry name" value="acolac_sm"/>
    <property type="match status" value="1"/>
</dbReference>
<dbReference type="InterPro" id="IPR004789">
    <property type="entry name" value="Acetalactate_synth_ssu"/>
</dbReference>
<keyword evidence="4" id="KW-0028">Amino-acid biosynthesis</keyword>
<dbReference type="Gene3D" id="3.30.70.1150">
    <property type="entry name" value="ACT-like. Chain A, domain 2"/>
    <property type="match status" value="1"/>
</dbReference>
<dbReference type="InterPro" id="IPR039557">
    <property type="entry name" value="AHAS_ACT"/>
</dbReference>
<dbReference type="PROSITE" id="PS51671">
    <property type="entry name" value="ACT"/>
    <property type="match status" value="1"/>
</dbReference>